<feature type="compositionally biased region" description="Basic and acidic residues" evidence="1">
    <location>
        <begin position="105"/>
        <end position="120"/>
    </location>
</feature>
<feature type="region of interest" description="Disordered" evidence="1">
    <location>
        <begin position="1"/>
        <end position="83"/>
    </location>
</feature>
<protein>
    <submittedName>
        <fullName evidence="2">Uncharacterized protein</fullName>
    </submittedName>
</protein>
<evidence type="ECO:0000313" key="2">
    <source>
        <dbReference type="EMBL" id="GBO11665.1"/>
    </source>
</evidence>
<keyword evidence="3" id="KW-1185">Reference proteome</keyword>
<evidence type="ECO:0000256" key="1">
    <source>
        <dbReference type="SAM" id="MobiDB-lite"/>
    </source>
</evidence>
<accession>A0A4Y2UF30</accession>
<gene>
    <name evidence="2" type="ORF">AVEN_10956_1</name>
</gene>
<organism evidence="2 3">
    <name type="scientific">Araneus ventricosus</name>
    <name type="common">Orbweaver spider</name>
    <name type="synonym">Epeira ventricosa</name>
    <dbReference type="NCBI Taxonomy" id="182803"/>
    <lineage>
        <taxon>Eukaryota</taxon>
        <taxon>Metazoa</taxon>
        <taxon>Ecdysozoa</taxon>
        <taxon>Arthropoda</taxon>
        <taxon>Chelicerata</taxon>
        <taxon>Arachnida</taxon>
        <taxon>Araneae</taxon>
        <taxon>Araneomorphae</taxon>
        <taxon>Entelegynae</taxon>
        <taxon>Araneoidea</taxon>
        <taxon>Araneidae</taxon>
        <taxon>Araneus</taxon>
    </lineage>
</organism>
<sequence>MRKTAKARHDEALQHRSLSFHPGYLLKEKLRLQPGPTTIPPQKAPNPGREPTGRALSSSKPKTSLSLRPTTTRFQSSTPNGTPLIFLFYLGTGRSVRRKQAQTTTHDEKSERPLPDETPRLKLGKRTLSEIQENSPQNNIKKLQREKSLLYSKQNMRDK</sequence>
<dbReference type="EMBL" id="BGPR01036439">
    <property type="protein sequence ID" value="GBO11665.1"/>
    <property type="molecule type" value="Genomic_DNA"/>
</dbReference>
<evidence type="ECO:0000313" key="3">
    <source>
        <dbReference type="Proteomes" id="UP000499080"/>
    </source>
</evidence>
<reference evidence="2 3" key="1">
    <citation type="journal article" date="2019" name="Sci. Rep.">
        <title>Orb-weaving spider Araneus ventricosus genome elucidates the spidroin gene catalogue.</title>
        <authorList>
            <person name="Kono N."/>
            <person name="Nakamura H."/>
            <person name="Ohtoshi R."/>
            <person name="Moran D.A.P."/>
            <person name="Shinohara A."/>
            <person name="Yoshida Y."/>
            <person name="Fujiwara M."/>
            <person name="Mori M."/>
            <person name="Tomita M."/>
            <person name="Arakawa K."/>
        </authorList>
    </citation>
    <scope>NUCLEOTIDE SEQUENCE [LARGE SCALE GENOMIC DNA]</scope>
</reference>
<dbReference type="Proteomes" id="UP000499080">
    <property type="component" value="Unassembled WGS sequence"/>
</dbReference>
<feature type="region of interest" description="Disordered" evidence="1">
    <location>
        <begin position="96"/>
        <end position="159"/>
    </location>
</feature>
<dbReference type="AlphaFoldDB" id="A0A4Y2UF30"/>
<proteinExistence type="predicted"/>
<comment type="caution">
    <text evidence="2">The sequence shown here is derived from an EMBL/GenBank/DDBJ whole genome shotgun (WGS) entry which is preliminary data.</text>
</comment>
<feature type="compositionally biased region" description="Low complexity" evidence="1">
    <location>
        <begin position="56"/>
        <end position="67"/>
    </location>
</feature>
<feature type="compositionally biased region" description="Polar residues" evidence="1">
    <location>
        <begin position="129"/>
        <end position="141"/>
    </location>
</feature>
<name>A0A4Y2UF30_ARAVE</name>
<feature type="compositionally biased region" description="Polar residues" evidence="1">
    <location>
        <begin position="68"/>
        <end position="81"/>
    </location>
</feature>